<dbReference type="KEGG" id="sbae:DSM104329_00055"/>
<evidence type="ECO:0000259" key="9">
    <source>
        <dbReference type="Pfam" id="PF22638"/>
    </source>
</evidence>
<dbReference type="InterPro" id="IPR001444">
    <property type="entry name" value="Flag_bb_rod_N"/>
</dbReference>
<gene>
    <name evidence="10" type="ORF">DSM104329_00055</name>
</gene>
<dbReference type="AlphaFoldDB" id="A0A9E7BW54"/>
<dbReference type="SUPFAM" id="SSF64518">
    <property type="entry name" value="Phase 1 flagellin"/>
    <property type="match status" value="1"/>
</dbReference>
<dbReference type="Pfam" id="PF00460">
    <property type="entry name" value="Flg_bb_rod"/>
    <property type="match status" value="1"/>
</dbReference>
<dbReference type="NCBIfam" id="TIGR02492">
    <property type="entry name" value="flgK_ends"/>
    <property type="match status" value="1"/>
</dbReference>
<dbReference type="InterPro" id="IPR053927">
    <property type="entry name" value="FlgK_helical"/>
</dbReference>
<dbReference type="GO" id="GO:0009424">
    <property type="term" value="C:bacterial-type flagellum hook"/>
    <property type="evidence" value="ECO:0007669"/>
    <property type="project" value="InterPro"/>
</dbReference>
<dbReference type="InterPro" id="IPR002371">
    <property type="entry name" value="FlgK"/>
</dbReference>
<feature type="domain" description="Flagellar basal body rod protein N-terminal" evidence="7">
    <location>
        <begin position="10"/>
        <end position="39"/>
    </location>
</feature>
<comment type="subcellular location">
    <subcellularLocation>
        <location evidence="1">Bacterial flagellum</location>
    </subcellularLocation>
    <subcellularLocation>
        <location evidence="2">Secreted</location>
    </subcellularLocation>
</comment>
<dbReference type="InterPro" id="IPR010930">
    <property type="entry name" value="Flg_bb/hook_C_dom"/>
</dbReference>
<name>A0A9E7BW54_9ACTN</name>
<keyword evidence="11" id="KW-1185">Reference proteome</keyword>
<evidence type="ECO:0000259" key="7">
    <source>
        <dbReference type="Pfam" id="PF00460"/>
    </source>
</evidence>
<dbReference type="PANTHER" id="PTHR30033">
    <property type="entry name" value="FLAGELLAR HOOK-ASSOCIATED PROTEIN 1"/>
    <property type="match status" value="1"/>
</dbReference>
<dbReference type="RefSeq" id="WP_259313385.1">
    <property type="nucleotide sequence ID" value="NZ_CP087164.1"/>
</dbReference>
<keyword evidence="5" id="KW-0964">Secreted</keyword>
<feature type="domain" description="Flagellar hook-associated protein FlgK helical" evidence="9">
    <location>
        <begin position="105"/>
        <end position="316"/>
    </location>
</feature>
<evidence type="ECO:0000313" key="10">
    <source>
        <dbReference type="EMBL" id="UGS33690.1"/>
    </source>
</evidence>
<sequence length="453" mass="46314">MTGISSFFGIQTSLRGLLAQQAGLDVTAHNIANAETPGYSRQTAQLESVTGLKLASGALAGGGGALLGGGVDVTAYARARDAFADIQYRAQASLHGNAETTTSALSTVEESLNEPGTTGISALLSKFWDAWQAVSNQPEDPATKSALAVTARALTDGIRSFDGQLSAVGTNAASELAGITSANGPILQNATAIARLNGEISAAISAGRQPNDLLDQRDKLLDELSEYGQVTVTDLQNGSIQVAFGGVATPLLVDDTTAWAPTAPATTLFPTPAAGGRIGALQTLSLVPGGTIDGYRKELDAFAAKLVSDVNLAHGTPFFDTAGTTAATVAVDAGILAAPTTIRTTNLAGAPAGANDVARGVAQLRSGAADKLYAGFVLRVGNESLDAQRREGSSAATLASASDRRASVSGVSLDEEMANMIRFQRGYQASARTMSTVDEMLDTLINRTGRVGL</sequence>
<evidence type="ECO:0000256" key="1">
    <source>
        <dbReference type="ARBA" id="ARBA00004365"/>
    </source>
</evidence>
<organism evidence="10 11">
    <name type="scientific">Capillimicrobium parvum</name>
    <dbReference type="NCBI Taxonomy" id="2884022"/>
    <lineage>
        <taxon>Bacteria</taxon>
        <taxon>Bacillati</taxon>
        <taxon>Actinomycetota</taxon>
        <taxon>Thermoleophilia</taxon>
        <taxon>Solirubrobacterales</taxon>
        <taxon>Capillimicrobiaceae</taxon>
        <taxon>Capillimicrobium</taxon>
    </lineage>
</organism>
<feature type="domain" description="Flagellar basal-body/hook protein C-terminal" evidence="8">
    <location>
        <begin position="408"/>
        <end position="446"/>
    </location>
</feature>
<keyword evidence="6" id="KW-0975">Bacterial flagellum</keyword>
<evidence type="ECO:0000256" key="3">
    <source>
        <dbReference type="ARBA" id="ARBA00009677"/>
    </source>
</evidence>
<dbReference type="Pfam" id="PF06429">
    <property type="entry name" value="Flg_bbr_C"/>
    <property type="match status" value="1"/>
</dbReference>
<evidence type="ECO:0000256" key="6">
    <source>
        <dbReference type="ARBA" id="ARBA00023143"/>
    </source>
</evidence>
<reference evidence="10" key="1">
    <citation type="journal article" date="2022" name="Int. J. Syst. Evol. Microbiol.">
        <title>Pseudomonas aegrilactucae sp. nov. and Pseudomonas morbosilactucae sp. nov., pathogens causing bacterial rot of lettuce in Japan.</title>
        <authorList>
            <person name="Sawada H."/>
            <person name="Fujikawa T."/>
            <person name="Satou M."/>
        </authorList>
    </citation>
    <scope>NUCLEOTIDE SEQUENCE</scope>
    <source>
        <strain evidence="10">0166_1</strain>
    </source>
</reference>
<proteinExistence type="inferred from homology"/>
<evidence type="ECO:0000256" key="5">
    <source>
        <dbReference type="ARBA" id="ARBA00022525"/>
    </source>
</evidence>
<evidence type="ECO:0000259" key="8">
    <source>
        <dbReference type="Pfam" id="PF06429"/>
    </source>
</evidence>
<protein>
    <recommendedName>
        <fullName evidence="4">Flagellar hook-associated protein 1</fullName>
    </recommendedName>
</protein>
<dbReference type="GO" id="GO:0005576">
    <property type="term" value="C:extracellular region"/>
    <property type="evidence" value="ECO:0007669"/>
    <property type="project" value="UniProtKB-SubCell"/>
</dbReference>
<accession>A0A9E7BW54</accession>
<dbReference type="PANTHER" id="PTHR30033:SF1">
    <property type="entry name" value="FLAGELLAR HOOK-ASSOCIATED PROTEIN 1"/>
    <property type="match status" value="1"/>
</dbReference>
<comment type="similarity">
    <text evidence="3">Belongs to the flagella basal body rod proteins family.</text>
</comment>
<dbReference type="GO" id="GO:0044780">
    <property type="term" value="P:bacterial-type flagellum assembly"/>
    <property type="evidence" value="ECO:0007669"/>
    <property type="project" value="InterPro"/>
</dbReference>
<dbReference type="GO" id="GO:0005198">
    <property type="term" value="F:structural molecule activity"/>
    <property type="evidence" value="ECO:0007669"/>
    <property type="project" value="InterPro"/>
</dbReference>
<evidence type="ECO:0000313" key="11">
    <source>
        <dbReference type="Proteomes" id="UP001162834"/>
    </source>
</evidence>
<dbReference type="EMBL" id="CP087164">
    <property type="protein sequence ID" value="UGS33690.1"/>
    <property type="molecule type" value="Genomic_DNA"/>
</dbReference>
<dbReference type="Proteomes" id="UP001162834">
    <property type="component" value="Chromosome"/>
</dbReference>
<evidence type="ECO:0000256" key="2">
    <source>
        <dbReference type="ARBA" id="ARBA00004613"/>
    </source>
</evidence>
<evidence type="ECO:0000256" key="4">
    <source>
        <dbReference type="ARBA" id="ARBA00016244"/>
    </source>
</evidence>
<dbReference type="Pfam" id="PF22638">
    <property type="entry name" value="FlgK_D1"/>
    <property type="match status" value="1"/>
</dbReference>